<dbReference type="AlphaFoldDB" id="A0A4Y2L318"/>
<reference evidence="1 2" key="1">
    <citation type="journal article" date="2019" name="Sci. Rep.">
        <title>Orb-weaving spider Araneus ventricosus genome elucidates the spidroin gene catalogue.</title>
        <authorList>
            <person name="Kono N."/>
            <person name="Nakamura H."/>
            <person name="Ohtoshi R."/>
            <person name="Moran D.A.P."/>
            <person name="Shinohara A."/>
            <person name="Yoshida Y."/>
            <person name="Fujiwara M."/>
            <person name="Mori M."/>
            <person name="Tomita M."/>
            <person name="Arakawa K."/>
        </authorList>
    </citation>
    <scope>NUCLEOTIDE SEQUENCE [LARGE SCALE GENOMIC DNA]</scope>
</reference>
<protein>
    <submittedName>
        <fullName evidence="1">Uncharacterized protein</fullName>
    </submittedName>
</protein>
<proteinExistence type="predicted"/>
<keyword evidence="2" id="KW-1185">Reference proteome</keyword>
<evidence type="ECO:0000313" key="2">
    <source>
        <dbReference type="Proteomes" id="UP000499080"/>
    </source>
</evidence>
<gene>
    <name evidence="1" type="ORF">AVEN_39687_1</name>
</gene>
<name>A0A4Y2L318_ARAVE</name>
<comment type="caution">
    <text evidence="1">The sequence shown here is derived from an EMBL/GenBank/DDBJ whole genome shotgun (WGS) entry which is preliminary data.</text>
</comment>
<dbReference type="EMBL" id="BGPR01117137">
    <property type="protein sequence ID" value="GBN09071.1"/>
    <property type="molecule type" value="Genomic_DNA"/>
</dbReference>
<accession>A0A4Y2L318</accession>
<feature type="non-terminal residue" evidence="1">
    <location>
        <position position="1"/>
    </location>
</feature>
<organism evidence="1 2">
    <name type="scientific">Araneus ventricosus</name>
    <name type="common">Orbweaver spider</name>
    <name type="synonym">Epeira ventricosa</name>
    <dbReference type="NCBI Taxonomy" id="182803"/>
    <lineage>
        <taxon>Eukaryota</taxon>
        <taxon>Metazoa</taxon>
        <taxon>Ecdysozoa</taxon>
        <taxon>Arthropoda</taxon>
        <taxon>Chelicerata</taxon>
        <taxon>Arachnida</taxon>
        <taxon>Araneae</taxon>
        <taxon>Araneomorphae</taxon>
        <taxon>Entelegynae</taxon>
        <taxon>Araneoidea</taxon>
        <taxon>Araneidae</taxon>
        <taxon>Araneus</taxon>
    </lineage>
</organism>
<sequence length="97" mass="10982">RIDRRVRDGLMHQIPSRLQASHRQPRTFIYSNSSSVSCWLVDKPLARLGAPKTILLWYKTVYIGGEITTCMAGLQISEESSVVKQFNYVACIGLILQ</sequence>
<evidence type="ECO:0000313" key="1">
    <source>
        <dbReference type="EMBL" id="GBN09071.1"/>
    </source>
</evidence>
<dbReference type="Proteomes" id="UP000499080">
    <property type="component" value="Unassembled WGS sequence"/>
</dbReference>